<feature type="region of interest" description="Disordered" evidence="1">
    <location>
        <begin position="49"/>
        <end position="69"/>
    </location>
</feature>
<accession>A0A9P6LUR8</accession>
<name>A0A9P6LUR8_9FUNG</name>
<dbReference type="Proteomes" id="UP000749646">
    <property type="component" value="Unassembled WGS sequence"/>
</dbReference>
<sequence length="275" mass="29603">GFDALALHNAGTSIPSLGYPGLATPSARLSDDTIERLNLSLPFERFLGSSASASSRSTPNASNVQLTPIKSRPVLVDKIATPPNSGISQRVAHQGPHCGNVPQFQTDEENNLFLAQSPRAIRTPRKNRDRTDSCSPLTPSEQPVPLPELLASEEDQTTETDLPRPSNPSGDMVIPDEDDVVETESVQSSTGGDTEKENRTPKLSHDLANPFYVGSTSGSDWKRQLRSVAKGDGSTTPTGPPSIAGHITRSRRHALGSISPWRWNTFDDQVALSTF</sequence>
<proteinExistence type="predicted"/>
<dbReference type="OrthoDB" id="2395988at2759"/>
<feature type="region of interest" description="Disordered" evidence="1">
    <location>
        <begin position="81"/>
        <end position="104"/>
    </location>
</feature>
<dbReference type="AlphaFoldDB" id="A0A9P6LUR8"/>
<evidence type="ECO:0000313" key="3">
    <source>
        <dbReference type="Proteomes" id="UP000749646"/>
    </source>
</evidence>
<reference evidence="2" key="1">
    <citation type="journal article" date="2020" name="Fungal Divers.">
        <title>Resolving the Mortierellaceae phylogeny through synthesis of multi-gene phylogenetics and phylogenomics.</title>
        <authorList>
            <person name="Vandepol N."/>
            <person name="Liber J."/>
            <person name="Desiro A."/>
            <person name="Na H."/>
            <person name="Kennedy M."/>
            <person name="Barry K."/>
            <person name="Grigoriev I.V."/>
            <person name="Miller A.N."/>
            <person name="O'Donnell K."/>
            <person name="Stajich J.E."/>
            <person name="Bonito G."/>
        </authorList>
    </citation>
    <scope>NUCLEOTIDE SEQUENCE</scope>
    <source>
        <strain evidence="2">MES-2147</strain>
    </source>
</reference>
<evidence type="ECO:0000313" key="2">
    <source>
        <dbReference type="EMBL" id="KAF9944208.1"/>
    </source>
</evidence>
<feature type="compositionally biased region" description="Basic and acidic residues" evidence="1">
    <location>
        <begin position="193"/>
        <end position="205"/>
    </location>
</feature>
<feature type="non-terminal residue" evidence="2">
    <location>
        <position position="275"/>
    </location>
</feature>
<comment type="caution">
    <text evidence="2">The sequence shown here is derived from an EMBL/GenBank/DDBJ whole genome shotgun (WGS) entry which is preliminary data.</text>
</comment>
<organism evidence="2 3">
    <name type="scientific">Modicella reniformis</name>
    <dbReference type="NCBI Taxonomy" id="1440133"/>
    <lineage>
        <taxon>Eukaryota</taxon>
        <taxon>Fungi</taxon>
        <taxon>Fungi incertae sedis</taxon>
        <taxon>Mucoromycota</taxon>
        <taxon>Mortierellomycotina</taxon>
        <taxon>Mortierellomycetes</taxon>
        <taxon>Mortierellales</taxon>
        <taxon>Mortierellaceae</taxon>
        <taxon>Modicella</taxon>
    </lineage>
</organism>
<protein>
    <submittedName>
        <fullName evidence="2">Uncharacterized protein</fullName>
    </submittedName>
</protein>
<evidence type="ECO:0000256" key="1">
    <source>
        <dbReference type="SAM" id="MobiDB-lite"/>
    </source>
</evidence>
<feature type="region of interest" description="Disordered" evidence="1">
    <location>
        <begin position="116"/>
        <end position="248"/>
    </location>
</feature>
<feature type="non-terminal residue" evidence="2">
    <location>
        <position position="1"/>
    </location>
</feature>
<dbReference type="EMBL" id="JAAAHW010008502">
    <property type="protein sequence ID" value="KAF9944208.1"/>
    <property type="molecule type" value="Genomic_DNA"/>
</dbReference>
<feature type="compositionally biased region" description="Low complexity" evidence="1">
    <location>
        <begin position="49"/>
        <end position="62"/>
    </location>
</feature>
<keyword evidence="3" id="KW-1185">Reference proteome</keyword>
<gene>
    <name evidence="2" type="ORF">BGZ65_012427</name>
</gene>